<dbReference type="eggNOG" id="ENOG5033ART">
    <property type="taxonomic scope" value="Bacteria"/>
</dbReference>
<accession>A5N2F9</accession>
<evidence type="ECO:0000313" key="2">
    <source>
        <dbReference type="EMBL" id="EDK35305.1"/>
    </source>
</evidence>
<name>A5N2F9_CLOK5</name>
<evidence type="ECO:0000259" key="1">
    <source>
        <dbReference type="Pfam" id="PF09643"/>
    </source>
</evidence>
<dbReference type="RefSeq" id="WP_012103637.1">
    <property type="nucleotide sequence ID" value="NC_009706.1"/>
</dbReference>
<evidence type="ECO:0000313" key="3">
    <source>
        <dbReference type="Proteomes" id="UP000002411"/>
    </source>
</evidence>
<dbReference type="Gene3D" id="2.30.30.290">
    <property type="entry name" value="YopX-like domains"/>
    <property type="match status" value="1"/>
</dbReference>
<dbReference type="AlphaFoldDB" id="A5N2F9"/>
<dbReference type="NCBIfam" id="TIGR01671">
    <property type="entry name" value="phage_TIGR01671"/>
    <property type="match status" value="1"/>
</dbReference>
<organism evidence="2 3">
    <name type="scientific">Clostridium kluyveri (strain ATCC 8527 / DSM 555 / NBRC 12016 / NCIMB 10680 / K1)</name>
    <dbReference type="NCBI Taxonomy" id="431943"/>
    <lineage>
        <taxon>Bacteria</taxon>
        <taxon>Bacillati</taxon>
        <taxon>Bacillota</taxon>
        <taxon>Clostridia</taxon>
        <taxon>Eubacteriales</taxon>
        <taxon>Clostridiaceae</taxon>
        <taxon>Clostridium</taxon>
    </lineage>
</organism>
<dbReference type="HOGENOM" id="CLU_107462_3_1_9"/>
<protein>
    <recommendedName>
        <fullName evidence="1">YopX protein domain-containing protein</fullName>
    </recommendedName>
</protein>
<dbReference type="EMBL" id="CP000673">
    <property type="protein sequence ID" value="EDK35305.1"/>
    <property type="molecule type" value="Genomic_DNA"/>
</dbReference>
<feature type="domain" description="YopX protein" evidence="1">
    <location>
        <begin position="6"/>
        <end position="136"/>
    </location>
</feature>
<proteinExistence type="predicted"/>
<gene>
    <name evidence="2" type="ordered locus">CKL_3302</name>
</gene>
<reference evidence="2 3" key="1">
    <citation type="journal article" date="2008" name="Proc. Natl. Acad. Sci. U.S.A.">
        <title>The genome of Clostridium kluyveri, a strict anaerobe with unique metabolic features.</title>
        <authorList>
            <person name="Seedorf H."/>
            <person name="Fricke W.F."/>
            <person name="Veith B."/>
            <person name="Brueggemann H."/>
            <person name="Liesegang H."/>
            <person name="Strittmatter A."/>
            <person name="Miethke M."/>
            <person name="Buckel W."/>
            <person name="Hinderberger J."/>
            <person name="Li F."/>
            <person name="Hagemeier C."/>
            <person name="Thauer R.K."/>
            <person name="Gottschalk G."/>
        </authorList>
    </citation>
    <scope>NUCLEOTIDE SEQUENCE [LARGE SCALE GENOMIC DNA]</scope>
    <source>
        <strain evidence="3">ATCC 8527 / DSM 555 / NCIMB 10680</strain>
    </source>
</reference>
<keyword evidence="3" id="KW-1185">Reference proteome</keyword>
<dbReference type="InterPro" id="IPR010024">
    <property type="entry name" value="CHP16711"/>
</dbReference>
<dbReference type="InterPro" id="IPR023385">
    <property type="entry name" value="YopX-like_C"/>
</dbReference>
<dbReference type="SUPFAM" id="SSF159006">
    <property type="entry name" value="YopX-like"/>
    <property type="match status" value="1"/>
</dbReference>
<sequence>MRREIKFRAWDEQARRIINWEELKFDKDNGDDSICFYEKIDDCEWNGGADYKLMQYTGLKDKNGVEIYEGDILHIEIENWHIKGDIIASGNEVVEYQECCFGVIWGYHRDFIKLNGFTNTTFEVIGNIYSNPELLKEGE</sequence>
<dbReference type="STRING" id="431943.CKL_3302"/>
<dbReference type="InterPro" id="IPR019096">
    <property type="entry name" value="YopX_protein"/>
</dbReference>
<dbReference type="Pfam" id="PF09643">
    <property type="entry name" value="YopX"/>
    <property type="match status" value="1"/>
</dbReference>
<dbReference type="KEGG" id="ckl:CKL_3302"/>
<dbReference type="Proteomes" id="UP000002411">
    <property type="component" value="Chromosome"/>
</dbReference>